<reference evidence="1 2" key="1">
    <citation type="submission" date="2023-09" db="EMBL/GenBank/DDBJ databases">
        <title>Multi-omics analysis of a traditional fermented food reveals byproduct-associated fungal strains for waste-to-food upcycling.</title>
        <authorList>
            <consortium name="Lawrence Berkeley National Laboratory"/>
            <person name="Rekdal V.M."/>
            <person name="Villalobos-Escobedo J.M."/>
            <person name="Rodriguez-Valeron N."/>
            <person name="Garcia M.O."/>
            <person name="Vasquez D.P."/>
            <person name="Damayanti I."/>
            <person name="Sorensen P.M."/>
            <person name="Baidoo E.E."/>
            <person name="De Carvalho A.C."/>
            <person name="Riley R."/>
            <person name="Lipzen A."/>
            <person name="He G."/>
            <person name="Yan M."/>
            <person name="Haridas S."/>
            <person name="Daum C."/>
            <person name="Yoshinaga Y."/>
            <person name="Ng V."/>
            <person name="Grigoriev I.V."/>
            <person name="Munk R."/>
            <person name="Nuraida L."/>
            <person name="Wijaya C.H."/>
            <person name="Morales P.-C."/>
            <person name="Keasling J.D."/>
        </authorList>
    </citation>
    <scope>NUCLEOTIDE SEQUENCE [LARGE SCALE GENOMIC DNA]</scope>
    <source>
        <strain evidence="1 2">FGSC 2613</strain>
    </source>
</reference>
<organism evidence="1 2">
    <name type="scientific">Neurospora intermedia</name>
    <dbReference type="NCBI Taxonomy" id="5142"/>
    <lineage>
        <taxon>Eukaryota</taxon>
        <taxon>Fungi</taxon>
        <taxon>Dikarya</taxon>
        <taxon>Ascomycota</taxon>
        <taxon>Pezizomycotina</taxon>
        <taxon>Sordariomycetes</taxon>
        <taxon>Sordariomycetidae</taxon>
        <taxon>Sordariales</taxon>
        <taxon>Sordariaceae</taxon>
        <taxon>Neurospora</taxon>
    </lineage>
</organism>
<gene>
    <name evidence="1" type="ORF">QR685DRAFT_94742</name>
</gene>
<dbReference type="Proteomes" id="UP001451303">
    <property type="component" value="Unassembled WGS sequence"/>
</dbReference>
<name>A0ABR3D5J2_NEUIN</name>
<dbReference type="EMBL" id="JAVLET010000011">
    <property type="protein sequence ID" value="KAL0466986.1"/>
    <property type="molecule type" value="Genomic_DNA"/>
</dbReference>
<proteinExistence type="predicted"/>
<evidence type="ECO:0000313" key="1">
    <source>
        <dbReference type="EMBL" id="KAL0466986.1"/>
    </source>
</evidence>
<evidence type="ECO:0008006" key="3">
    <source>
        <dbReference type="Google" id="ProtNLM"/>
    </source>
</evidence>
<sequence length="82" mass="9350">MLFSNKVGPKAWSLFCVFLFSLSTSFPCFLCLSLHVRTACTRNIQERRRLDGSTKITVARRFEGIDTMEEIEAMEARRGKSG</sequence>
<evidence type="ECO:0000313" key="2">
    <source>
        <dbReference type="Proteomes" id="UP001451303"/>
    </source>
</evidence>
<comment type="caution">
    <text evidence="1">The sequence shown here is derived from an EMBL/GenBank/DDBJ whole genome shotgun (WGS) entry which is preliminary data.</text>
</comment>
<protein>
    <recommendedName>
        <fullName evidence="3">Secreted protein</fullName>
    </recommendedName>
</protein>
<keyword evidence="2" id="KW-1185">Reference proteome</keyword>
<accession>A0ABR3D5J2</accession>